<evidence type="ECO:0000313" key="2">
    <source>
        <dbReference type="EMBL" id="ROV95797.1"/>
    </source>
</evidence>
<organism evidence="2 3">
    <name type="scientific">Cytospora leucostoma</name>
    <dbReference type="NCBI Taxonomy" id="1230097"/>
    <lineage>
        <taxon>Eukaryota</taxon>
        <taxon>Fungi</taxon>
        <taxon>Dikarya</taxon>
        <taxon>Ascomycota</taxon>
        <taxon>Pezizomycotina</taxon>
        <taxon>Sordariomycetes</taxon>
        <taxon>Sordariomycetidae</taxon>
        <taxon>Diaporthales</taxon>
        <taxon>Cytosporaceae</taxon>
        <taxon>Cytospora</taxon>
    </lineage>
</organism>
<dbReference type="Pfam" id="PF03992">
    <property type="entry name" value="ABM"/>
    <property type="match status" value="1"/>
</dbReference>
<protein>
    <recommendedName>
        <fullName evidence="1">ABM domain-containing protein</fullName>
    </recommendedName>
</protein>
<proteinExistence type="predicted"/>
<dbReference type="SUPFAM" id="SSF54909">
    <property type="entry name" value="Dimeric alpha+beta barrel"/>
    <property type="match status" value="1"/>
</dbReference>
<dbReference type="AlphaFoldDB" id="A0A423VXP6"/>
<name>A0A423VXP6_9PEZI</name>
<evidence type="ECO:0000259" key="1">
    <source>
        <dbReference type="Pfam" id="PF03992"/>
    </source>
</evidence>
<dbReference type="STRING" id="1230097.A0A423VXP6"/>
<sequence length="107" mass="12498">MVYTITVHLHANDHPDSVEKLKAKLIEASRIYSNDKETISWFVMQSTADPRDFTIVERYENEGSQKYHLGNPYWKTFDPYVIPLLDRPMDLRRAEELDTSKDVVVPA</sequence>
<dbReference type="EMBL" id="LKEB01000070">
    <property type="protein sequence ID" value="ROV95797.1"/>
    <property type="molecule type" value="Genomic_DNA"/>
</dbReference>
<dbReference type="PANTHER" id="PTHR38052:SF1">
    <property type="entry name" value="ABM DOMAIN-CONTAINING PROTEIN"/>
    <property type="match status" value="1"/>
</dbReference>
<dbReference type="InterPro" id="IPR011008">
    <property type="entry name" value="Dimeric_a/b-barrel"/>
</dbReference>
<accession>A0A423VXP6</accession>
<feature type="domain" description="ABM" evidence="1">
    <location>
        <begin position="7"/>
        <end position="77"/>
    </location>
</feature>
<dbReference type="InParanoid" id="A0A423VXP6"/>
<dbReference type="Gene3D" id="3.30.70.100">
    <property type="match status" value="1"/>
</dbReference>
<comment type="caution">
    <text evidence="2">The sequence shown here is derived from an EMBL/GenBank/DDBJ whole genome shotgun (WGS) entry which is preliminary data.</text>
</comment>
<dbReference type="OrthoDB" id="194076at2759"/>
<dbReference type="PANTHER" id="PTHR38052">
    <property type="entry name" value="EXPRESSED PROTEIN"/>
    <property type="match status" value="1"/>
</dbReference>
<dbReference type="InterPro" id="IPR007138">
    <property type="entry name" value="ABM_dom"/>
</dbReference>
<dbReference type="Proteomes" id="UP000285146">
    <property type="component" value="Unassembled WGS sequence"/>
</dbReference>
<evidence type="ECO:0000313" key="3">
    <source>
        <dbReference type="Proteomes" id="UP000285146"/>
    </source>
</evidence>
<keyword evidence="3" id="KW-1185">Reference proteome</keyword>
<gene>
    <name evidence="2" type="ORF">VPNG_08758</name>
</gene>
<reference evidence="2 3" key="1">
    <citation type="submission" date="2015-09" db="EMBL/GenBank/DDBJ databases">
        <title>Host preference determinants of Valsa canker pathogens revealed by comparative genomics.</title>
        <authorList>
            <person name="Yin Z."/>
            <person name="Huang L."/>
        </authorList>
    </citation>
    <scope>NUCLEOTIDE SEQUENCE [LARGE SCALE GENOMIC DNA]</scope>
    <source>
        <strain evidence="2 3">SXYLt</strain>
    </source>
</reference>